<evidence type="ECO:0000313" key="6">
    <source>
        <dbReference type="EMBL" id="KAG9244870.1"/>
    </source>
</evidence>
<reference evidence="6" key="1">
    <citation type="journal article" date="2021" name="IMA Fungus">
        <title>Genomic characterization of three marine fungi, including Emericellopsis atlantica sp. nov. with signatures of a generalist lifestyle and marine biomass degradation.</title>
        <authorList>
            <person name="Hagestad O.C."/>
            <person name="Hou L."/>
            <person name="Andersen J.H."/>
            <person name="Hansen E.H."/>
            <person name="Altermark B."/>
            <person name="Li C."/>
            <person name="Kuhnert E."/>
            <person name="Cox R.J."/>
            <person name="Crous P.W."/>
            <person name="Spatafora J.W."/>
            <person name="Lail K."/>
            <person name="Amirebrahimi M."/>
            <person name="Lipzen A."/>
            <person name="Pangilinan J."/>
            <person name="Andreopoulos W."/>
            <person name="Hayes R.D."/>
            <person name="Ng V."/>
            <person name="Grigoriev I.V."/>
            <person name="Jackson S.A."/>
            <person name="Sutton T.D.S."/>
            <person name="Dobson A.D.W."/>
            <person name="Rama T."/>
        </authorList>
    </citation>
    <scope>NUCLEOTIDE SEQUENCE</scope>
    <source>
        <strain evidence="6">TRa3180A</strain>
    </source>
</reference>
<evidence type="ECO:0000259" key="4">
    <source>
        <dbReference type="Pfam" id="PF17034"/>
    </source>
</evidence>
<accession>A0A9P7Z3Y6</accession>
<keyword evidence="3" id="KW-0677">Repeat</keyword>
<dbReference type="AlphaFoldDB" id="A0A9P7Z3Y6"/>
<dbReference type="InterPro" id="IPR031488">
    <property type="entry name" value="Zn_ribbon_mio"/>
</dbReference>
<dbReference type="InterPro" id="IPR036322">
    <property type="entry name" value="WD40_repeat_dom_sf"/>
</dbReference>
<proteinExistence type="inferred from homology"/>
<protein>
    <submittedName>
        <fullName evidence="6">Uncharacterized protein</fullName>
    </submittedName>
</protein>
<sequence length="1024" mass="114572">MERNDGIIRWCPNPLRDEFMCINLNYRTVQMYRATGHVQPGRFDYRKRTKHSEFPPLSAHDWSPSIPGLVAMGTSGGHVNLLRVDDDFNQTHMLPLKLARACHAVAFNTTGLLAVGLERARNDGSLQIWDLNHRLAGWDPKKPGWEGVVNSATEPKKMDYITVTSLRFFEDQPQTLVAGIKQTSVKIYDLRDPSSVVIEFKTKCNNNIAIDYADTNYFASSSLEYPGVIIWDRRAGSRAGASPMYVESFEAEEVPWGAALKLDRAIDTARTAQIRQLRYCRDQRGTLGVLSNSGQLQVFNTGREFVEPGSLNDVGASPELLEVKKSHDLKWPYDKEDHEQRYEDRIVSFDWVNMRTSKVPGRVVALKANGSFDILGMPAPTAGLLGKVIPWRPPHCVGKNYSNLMNFKDPMERERVLGPLFATEAKEAIPLFGPERFTPESAKPIVYAAVKKALESTADAVIDLAAAEESTTIRAGTETLSEPFDQLNFSRTDGKEGLRRNISKTSIYSSQEQHDRSHYSANSAVSSRTKNSLIVNTMLRRAKAGYVLNATVNKLIVQDDQWLHDAWEWIEGAGEAAEEGGMTSGALDLAYMGVYTVWNNRLGDNAKSRLIESSIIPDGAQWEHLIATINKRENRPAFEGVATGKPQHRQLCLAMCGLSKRPEELDEDINGLEEEGKFTTAAAWSLFEGSPKRAVGILKKGGSDLLFIAMSLDMRLNNNLEKDGSSEDWTKDLDKHPQMANDPYLRAIYRYITSGNWISIANETALPLRDRVGVALRHFSDRQLTDWLSEQMVEAAQTGHIEAIILSGITDPLVDILAKYVEKFVDFQTPILIMSFCHPRYIADPRVVSWRKAYQDFLNRRKEYILRVKFDQQSTIKSRGRGGRPTIKSSPRQVTVRCLRCDKESANDLASATGNTSATSAPMMAISDERNPLAATGINAGLCCPKCGAHLARCAVCLEIVGVPRSDRPELSHDPNTARMAHFPTFCMKCKHVSHMDHAVAWFGRHMECPVAECRCQCNERLSR</sequence>
<gene>
    <name evidence="6" type="ORF">BJ878DRAFT_504147</name>
</gene>
<feature type="domain" description="MIOS-like alpha-solenoid" evidence="5">
    <location>
        <begin position="538"/>
        <end position="776"/>
    </location>
</feature>
<dbReference type="PANTHER" id="PTHR16453:SF9">
    <property type="entry name" value="GATOR COMPLEX PROTEIN MIOS"/>
    <property type="match status" value="1"/>
</dbReference>
<dbReference type="InterPro" id="IPR015943">
    <property type="entry name" value="WD40/YVTN_repeat-like_dom_sf"/>
</dbReference>
<evidence type="ECO:0000259" key="5">
    <source>
        <dbReference type="Pfam" id="PF21719"/>
    </source>
</evidence>
<dbReference type="OrthoDB" id="341486at2759"/>
<dbReference type="InterPro" id="IPR049092">
    <property type="entry name" value="MIOS_a-sol"/>
</dbReference>
<feature type="domain" description="GATOR2 complex protein MIO zinc-ribbon like" evidence="4">
    <location>
        <begin position="938"/>
        <end position="1020"/>
    </location>
</feature>
<evidence type="ECO:0000256" key="1">
    <source>
        <dbReference type="ARBA" id="ARBA00009713"/>
    </source>
</evidence>
<comment type="similarity">
    <text evidence="1">Belongs to the WD repeat mio family.</text>
</comment>
<dbReference type="Pfam" id="PF21719">
    <property type="entry name" value="MIOS_a-sol"/>
    <property type="match status" value="1"/>
</dbReference>
<organism evidence="6 7">
    <name type="scientific">Calycina marina</name>
    <dbReference type="NCBI Taxonomy" id="1763456"/>
    <lineage>
        <taxon>Eukaryota</taxon>
        <taxon>Fungi</taxon>
        <taxon>Dikarya</taxon>
        <taxon>Ascomycota</taxon>
        <taxon>Pezizomycotina</taxon>
        <taxon>Leotiomycetes</taxon>
        <taxon>Helotiales</taxon>
        <taxon>Pezizellaceae</taxon>
        <taxon>Calycina</taxon>
    </lineage>
</organism>
<dbReference type="Proteomes" id="UP000887226">
    <property type="component" value="Unassembled WGS sequence"/>
</dbReference>
<dbReference type="GO" id="GO:0005737">
    <property type="term" value="C:cytoplasm"/>
    <property type="evidence" value="ECO:0007669"/>
    <property type="project" value="TreeGrafter"/>
</dbReference>
<comment type="caution">
    <text evidence="6">The sequence shown here is derived from an EMBL/GenBank/DDBJ whole genome shotgun (WGS) entry which is preliminary data.</text>
</comment>
<dbReference type="SUPFAM" id="SSF50978">
    <property type="entry name" value="WD40 repeat-like"/>
    <property type="match status" value="1"/>
</dbReference>
<dbReference type="Gene3D" id="2.130.10.10">
    <property type="entry name" value="YVTN repeat-like/Quinoprotein amine dehydrogenase"/>
    <property type="match status" value="1"/>
</dbReference>
<dbReference type="PANTHER" id="PTHR16453">
    <property type="entry name" value="WD40 DOMAIN-CONTAINING PROTEIN MIO FAMILY MEMBER"/>
    <property type="match status" value="1"/>
</dbReference>
<evidence type="ECO:0000256" key="2">
    <source>
        <dbReference type="ARBA" id="ARBA00022574"/>
    </source>
</evidence>
<dbReference type="EMBL" id="MU253878">
    <property type="protein sequence ID" value="KAG9244870.1"/>
    <property type="molecule type" value="Genomic_DNA"/>
</dbReference>
<evidence type="ECO:0000313" key="7">
    <source>
        <dbReference type="Proteomes" id="UP000887226"/>
    </source>
</evidence>
<keyword evidence="2" id="KW-0853">WD repeat</keyword>
<dbReference type="GO" id="GO:1904263">
    <property type="term" value="P:positive regulation of TORC1 signaling"/>
    <property type="evidence" value="ECO:0007669"/>
    <property type="project" value="TreeGrafter"/>
</dbReference>
<name>A0A9P7Z3Y6_9HELO</name>
<keyword evidence="7" id="KW-1185">Reference proteome</keyword>
<evidence type="ECO:0000256" key="3">
    <source>
        <dbReference type="ARBA" id="ARBA00022737"/>
    </source>
</evidence>
<dbReference type="InterPro" id="IPR037593">
    <property type="entry name" value="MIOS/Sea4"/>
</dbReference>
<dbReference type="Pfam" id="PF17034">
    <property type="entry name" value="zinc_ribbon_16"/>
    <property type="match status" value="1"/>
</dbReference>
<dbReference type="FunFam" id="2.130.10.10:FF:001167">
    <property type="entry name" value="Uncharacterized protein"/>
    <property type="match status" value="1"/>
</dbReference>